<evidence type="ECO:0000256" key="1">
    <source>
        <dbReference type="SAM" id="Coils"/>
    </source>
</evidence>
<comment type="caution">
    <text evidence="2">The sequence shown here is derived from an EMBL/GenBank/DDBJ whole genome shotgun (WGS) entry which is preliminary data.</text>
</comment>
<name>A0ABS7WQ88_9BACT</name>
<organism evidence="2 3">
    <name type="scientific">Campylobacter canadensis</name>
    <dbReference type="NCBI Taxonomy" id="449520"/>
    <lineage>
        <taxon>Bacteria</taxon>
        <taxon>Pseudomonadati</taxon>
        <taxon>Campylobacterota</taxon>
        <taxon>Epsilonproteobacteria</taxon>
        <taxon>Campylobacterales</taxon>
        <taxon>Campylobacteraceae</taxon>
        <taxon>Campylobacter</taxon>
    </lineage>
</organism>
<reference evidence="2 3" key="1">
    <citation type="submission" date="2020-07" db="EMBL/GenBank/DDBJ databases">
        <title>Transfer of Campylobacter canadensis to the novel genus Avispirillum gen. nov., that also includes two novel species recovered from migratory waterfowl: Avispirillum anseris sp. nov. and Avispirillum brantae sp. nov.</title>
        <authorList>
            <person name="Miller W.G."/>
            <person name="Chapman M.H."/>
            <person name="Yee E."/>
            <person name="Inglis G.D."/>
        </authorList>
    </citation>
    <scope>NUCLEOTIDE SEQUENCE [LARGE SCALE GENOMIC DNA]</scope>
    <source>
        <strain evidence="2 3">L283</strain>
    </source>
</reference>
<gene>
    <name evidence="2" type="ORF">AVCANL283_02180</name>
</gene>
<keyword evidence="2" id="KW-0966">Cell projection</keyword>
<dbReference type="RefSeq" id="WP_172230609.1">
    <property type="nucleotide sequence ID" value="NZ_CP035946.1"/>
</dbReference>
<protein>
    <submittedName>
        <fullName evidence="2">Flagellar protein FlgN</fullName>
    </submittedName>
</protein>
<keyword evidence="3" id="KW-1185">Reference proteome</keyword>
<keyword evidence="2" id="KW-0282">Flagellum</keyword>
<keyword evidence="1" id="KW-0175">Coiled coil</keyword>
<keyword evidence="2" id="KW-0969">Cilium</keyword>
<feature type="coiled-coil region" evidence="1">
    <location>
        <begin position="28"/>
        <end position="55"/>
    </location>
</feature>
<proteinExistence type="predicted"/>
<dbReference type="EMBL" id="JACGBB010000003">
    <property type="protein sequence ID" value="MBZ7986928.1"/>
    <property type="molecule type" value="Genomic_DNA"/>
</dbReference>
<accession>A0ABS7WQ88</accession>
<evidence type="ECO:0000313" key="2">
    <source>
        <dbReference type="EMBL" id="MBZ7986928.1"/>
    </source>
</evidence>
<dbReference type="Proteomes" id="UP000786183">
    <property type="component" value="Unassembled WGS sequence"/>
</dbReference>
<sequence length="143" mass="16626">MIENKLKLANSYLLKLIELTQEGIDDIKKARKDRLDKQNKEKNELIANFLQAKSELDEALLALANSKPDVSLQELLSDEINDLLKQLRFNLNTLNAKNKEFAKYIISVKEFYDNLLETMLQDNIQMNGYESKFKSEPTIKFKV</sequence>
<evidence type="ECO:0000313" key="3">
    <source>
        <dbReference type="Proteomes" id="UP000786183"/>
    </source>
</evidence>